<feature type="transmembrane region" description="Helical" evidence="4">
    <location>
        <begin position="101"/>
        <end position="118"/>
    </location>
</feature>
<feature type="transmembrane region" description="Helical" evidence="4">
    <location>
        <begin position="386"/>
        <end position="405"/>
    </location>
</feature>
<dbReference type="Gene3D" id="1.20.1250.20">
    <property type="entry name" value="MFS general substrate transporter like domains"/>
    <property type="match status" value="2"/>
</dbReference>
<dbReference type="InterPro" id="IPR020846">
    <property type="entry name" value="MFS_dom"/>
</dbReference>
<dbReference type="PANTHER" id="PTHR23523">
    <property type="match status" value="1"/>
</dbReference>
<keyword evidence="1 4" id="KW-0812">Transmembrane</keyword>
<dbReference type="Proteomes" id="UP000276194">
    <property type="component" value="Unassembled WGS sequence"/>
</dbReference>
<feature type="transmembrane region" description="Helical" evidence="4">
    <location>
        <begin position="63"/>
        <end position="89"/>
    </location>
</feature>
<evidence type="ECO:0000259" key="5">
    <source>
        <dbReference type="PROSITE" id="PS50850"/>
    </source>
</evidence>
<organism evidence="6 7">
    <name type="scientific">Pseudomonas amygdali pv. mori</name>
    <dbReference type="NCBI Taxonomy" id="34065"/>
    <lineage>
        <taxon>Bacteria</taxon>
        <taxon>Pseudomonadati</taxon>
        <taxon>Pseudomonadota</taxon>
        <taxon>Gammaproteobacteria</taxon>
        <taxon>Pseudomonadales</taxon>
        <taxon>Pseudomonadaceae</taxon>
        <taxon>Pseudomonas</taxon>
        <taxon>Pseudomonas amygdali</taxon>
    </lineage>
</organism>
<feature type="transmembrane region" description="Helical" evidence="4">
    <location>
        <begin position="266"/>
        <end position="284"/>
    </location>
</feature>
<feature type="transmembrane region" description="Helical" evidence="4">
    <location>
        <begin position="321"/>
        <end position="341"/>
    </location>
</feature>
<dbReference type="InterPro" id="IPR011701">
    <property type="entry name" value="MFS"/>
</dbReference>
<dbReference type="PROSITE" id="PS50850">
    <property type="entry name" value="MFS"/>
    <property type="match status" value="1"/>
</dbReference>
<dbReference type="InterPro" id="IPR052524">
    <property type="entry name" value="MFS_Cyanate_Porter"/>
</dbReference>
<dbReference type="PANTHER" id="PTHR23523:SF1">
    <property type="entry name" value="CYANATE TRANSPORT PROTEIN CYNX"/>
    <property type="match status" value="1"/>
</dbReference>
<accession>A0A3M5JN98</accession>
<evidence type="ECO:0000313" key="6">
    <source>
        <dbReference type="EMBL" id="RMT24759.1"/>
    </source>
</evidence>
<dbReference type="InterPro" id="IPR036259">
    <property type="entry name" value="MFS_trans_sf"/>
</dbReference>
<feature type="domain" description="Major facilitator superfamily (MFS) profile" evidence="5">
    <location>
        <begin position="32"/>
        <end position="410"/>
    </location>
</feature>
<feature type="transmembrane region" description="Helical" evidence="4">
    <location>
        <begin position="353"/>
        <end position="374"/>
    </location>
</feature>
<gene>
    <name evidence="6" type="ORF">ALP52_04167</name>
</gene>
<evidence type="ECO:0000256" key="3">
    <source>
        <dbReference type="ARBA" id="ARBA00023136"/>
    </source>
</evidence>
<keyword evidence="3 4" id="KW-0472">Membrane</keyword>
<feature type="transmembrane region" description="Helical" evidence="4">
    <location>
        <begin position="186"/>
        <end position="206"/>
    </location>
</feature>
<protein>
    <submittedName>
        <fullName evidence="6">Cyanate transport protein</fullName>
    </submittedName>
</protein>
<dbReference type="EMBL" id="RBTD01000091">
    <property type="protein sequence ID" value="RMT24759.1"/>
    <property type="molecule type" value="Genomic_DNA"/>
</dbReference>
<proteinExistence type="predicted"/>
<feature type="transmembrane region" description="Helical" evidence="4">
    <location>
        <begin position="296"/>
        <end position="315"/>
    </location>
</feature>
<dbReference type="SUPFAM" id="SSF103473">
    <property type="entry name" value="MFS general substrate transporter"/>
    <property type="match status" value="1"/>
</dbReference>
<feature type="transmembrane region" description="Helical" evidence="4">
    <location>
        <begin position="124"/>
        <end position="146"/>
    </location>
</feature>
<comment type="caution">
    <text evidence="6">The sequence shown here is derived from an EMBL/GenBank/DDBJ whole genome shotgun (WGS) entry which is preliminary data.</text>
</comment>
<evidence type="ECO:0000256" key="2">
    <source>
        <dbReference type="ARBA" id="ARBA00022989"/>
    </source>
</evidence>
<dbReference type="NCBIfam" id="NF007256">
    <property type="entry name" value="PRK09705.1"/>
    <property type="match status" value="1"/>
</dbReference>
<dbReference type="Pfam" id="PF07690">
    <property type="entry name" value="MFS_1"/>
    <property type="match status" value="1"/>
</dbReference>
<evidence type="ECO:0000256" key="4">
    <source>
        <dbReference type="SAM" id="Phobius"/>
    </source>
</evidence>
<feature type="transmembrane region" description="Helical" evidence="4">
    <location>
        <begin position="231"/>
        <end position="254"/>
    </location>
</feature>
<feature type="transmembrane region" description="Helical" evidence="4">
    <location>
        <begin position="158"/>
        <end position="180"/>
    </location>
</feature>
<name>A0A3M5JN98_PSEA0</name>
<dbReference type="AlphaFoldDB" id="A0A3M5JN98"/>
<reference evidence="6 7" key="1">
    <citation type="submission" date="2018-08" db="EMBL/GenBank/DDBJ databases">
        <title>Recombination of ecologically and evolutionarily significant loci maintains genetic cohesion in the Pseudomonas syringae species complex.</title>
        <authorList>
            <person name="Dillon M."/>
            <person name="Thakur S."/>
            <person name="Almeida R.N.D."/>
            <person name="Weir B.S."/>
            <person name="Guttman D.S."/>
        </authorList>
    </citation>
    <scope>NUCLEOTIDE SEQUENCE [LARGE SCALE GENOMIC DNA]</scope>
    <source>
        <strain evidence="6 7">ICMP 6941</strain>
    </source>
</reference>
<evidence type="ECO:0000256" key="1">
    <source>
        <dbReference type="ARBA" id="ARBA00022692"/>
    </source>
</evidence>
<keyword evidence="2 4" id="KW-1133">Transmembrane helix</keyword>
<dbReference type="GO" id="GO:0022857">
    <property type="term" value="F:transmembrane transporter activity"/>
    <property type="evidence" value="ECO:0007669"/>
    <property type="project" value="InterPro"/>
</dbReference>
<evidence type="ECO:0000313" key="7">
    <source>
        <dbReference type="Proteomes" id="UP000276194"/>
    </source>
</evidence>
<sequence length="429" mass="45450">MSYEHAPGLILIIESNGDGMQVRSLAVRNMGLMVSIVLVALNLRPSMAAVGPLLAAIRLEVPLGFGMASLLTMLPIMAMGLAMFFGIGIGIARYLGTHRSILLSLVLIGLATLARLVLDSAVELIFSAVLAGLGIALIQALMPALIKSRFKANVSLCMGLYVTAIMGGAALAASFSPLVMSSSGSWRAGLAVWSLLALLAVCVWFAQRRVLQVDTSNAAGPRQAFFHIPRAWMLGVFFGLGTASYTCVLAWLAPYYLENGWSEQDAGLLLGFLTLMEVVSGLLVPALANRSRDKRVALAVLLVLMMIGFAGLILLPQRLGLLWTCLLGLGIGGLFPMSLIVSMDHADDPRQAGGLTAFVQGVGYLIASLSPLFAGIIRDLTGSFAGAWWSLMALVAIMLLMVVRLDPRRYAEHLRSAGVKPVTIGEGAA</sequence>